<dbReference type="EMBL" id="CP011125">
    <property type="protein sequence ID" value="AKF09976.1"/>
    <property type="molecule type" value="Genomic_DNA"/>
</dbReference>
<evidence type="ECO:0008006" key="3">
    <source>
        <dbReference type="Google" id="ProtNLM"/>
    </source>
</evidence>
<organism evidence="1 2">
    <name type="scientific">Sandaracinus amylolyticus</name>
    <dbReference type="NCBI Taxonomy" id="927083"/>
    <lineage>
        <taxon>Bacteria</taxon>
        <taxon>Pseudomonadati</taxon>
        <taxon>Myxococcota</taxon>
        <taxon>Polyangia</taxon>
        <taxon>Polyangiales</taxon>
        <taxon>Sandaracinaceae</taxon>
        <taxon>Sandaracinus</taxon>
    </lineage>
</organism>
<dbReference type="RefSeq" id="WP_053236976.1">
    <property type="nucleotide sequence ID" value="NZ_CP011125.1"/>
</dbReference>
<accession>A0A0F6YLK1</accession>
<name>A0A0F6YLK1_9BACT</name>
<dbReference type="Proteomes" id="UP000034883">
    <property type="component" value="Chromosome"/>
</dbReference>
<dbReference type="AlphaFoldDB" id="A0A0F6YLK1"/>
<sequence length="301" mass="31616">MSATLAWIADHDVDARTALARGAGTTQAGGVSLYGAIASDDALVLGRWQRGSGPRRATGGPSARMGLGVLYLALGLPHPAALMECPPDRILNRNVRGFLGGLTTLAGEPVLYFGREWLSRGKTPIALIAWHRDHDGHVLIEAFVSIGAPFAPPRDYRGHTPGSIAPRELDAMVEAIASGHATRFPGTTVTRASALPTALPPPSARDDVSAWSAPAPVPIGIGEAGATLDDEGRFARVRFAGDFFADERAIEALETDLVGVAPDEHAIGRTIDHVLGPGRGVIEGVTSLRTLRDALLDASRR</sequence>
<proteinExistence type="predicted"/>
<gene>
    <name evidence="1" type="ORF">DB32_007125</name>
</gene>
<keyword evidence="2" id="KW-1185">Reference proteome</keyword>
<evidence type="ECO:0000313" key="1">
    <source>
        <dbReference type="EMBL" id="AKF09976.1"/>
    </source>
</evidence>
<evidence type="ECO:0000313" key="2">
    <source>
        <dbReference type="Proteomes" id="UP000034883"/>
    </source>
</evidence>
<reference evidence="1 2" key="1">
    <citation type="submission" date="2015-03" db="EMBL/GenBank/DDBJ databases">
        <title>Genome assembly of Sandaracinus amylolyticus DSM 53668.</title>
        <authorList>
            <person name="Sharma G."/>
            <person name="Subramanian S."/>
        </authorList>
    </citation>
    <scope>NUCLEOTIDE SEQUENCE [LARGE SCALE GENOMIC DNA]</scope>
    <source>
        <strain evidence="1 2">DSM 53668</strain>
    </source>
</reference>
<dbReference type="KEGG" id="samy:DB32_007125"/>
<protein>
    <recommendedName>
        <fullName evidence="3">Lipoate--protein ligase</fullName>
    </recommendedName>
</protein>
<dbReference type="STRING" id="927083.DB32_007125"/>
<dbReference type="OrthoDB" id="5514968at2"/>